<comment type="caution">
    <text evidence="6">The sequence shown here is derived from an EMBL/GenBank/DDBJ whole genome shotgun (WGS) entry which is preliminary data.</text>
</comment>
<dbReference type="EMBL" id="JAUSQU010000001">
    <property type="protein sequence ID" value="MDP9847131.1"/>
    <property type="molecule type" value="Genomic_DNA"/>
</dbReference>
<dbReference type="SUPFAM" id="SSF53383">
    <property type="entry name" value="PLP-dependent transferases"/>
    <property type="match status" value="1"/>
</dbReference>
<organism evidence="6 7">
    <name type="scientific">Streptosporangium lutulentum</name>
    <dbReference type="NCBI Taxonomy" id="1461250"/>
    <lineage>
        <taxon>Bacteria</taxon>
        <taxon>Bacillati</taxon>
        <taxon>Actinomycetota</taxon>
        <taxon>Actinomycetes</taxon>
        <taxon>Streptosporangiales</taxon>
        <taxon>Streptosporangiaceae</taxon>
        <taxon>Streptosporangium</taxon>
    </lineage>
</organism>
<dbReference type="Gene3D" id="3.90.1150.10">
    <property type="entry name" value="Aspartate Aminotransferase, domain 1"/>
    <property type="match status" value="1"/>
</dbReference>
<accession>A0ABT9QL74</accession>
<dbReference type="InterPro" id="IPR015422">
    <property type="entry name" value="PyrdxlP-dep_Trfase_small"/>
</dbReference>
<name>A0ABT9QL74_9ACTN</name>
<keyword evidence="3" id="KW-0663">Pyridoxal phosphate</keyword>
<dbReference type="Gene3D" id="3.40.640.10">
    <property type="entry name" value="Type I PLP-dependent aspartate aminotransferase-like (Major domain)"/>
    <property type="match status" value="1"/>
</dbReference>
<dbReference type="InterPro" id="IPR015421">
    <property type="entry name" value="PyrdxlP-dep_Trfase_major"/>
</dbReference>
<evidence type="ECO:0000256" key="1">
    <source>
        <dbReference type="ARBA" id="ARBA00001933"/>
    </source>
</evidence>
<dbReference type="InterPro" id="IPR001597">
    <property type="entry name" value="ArAA_b-elim_lyase/Thr_aldolase"/>
</dbReference>
<dbReference type="PANTHER" id="PTHR48097:SF9">
    <property type="entry name" value="L-THREONINE ALDOLASE"/>
    <property type="match status" value="1"/>
</dbReference>
<dbReference type="Proteomes" id="UP001225356">
    <property type="component" value="Unassembled WGS sequence"/>
</dbReference>
<reference evidence="6 7" key="1">
    <citation type="submission" date="2023-07" db="EMBL/GenBank/DDBJ databases">
        <title>Sequencing the genomes of 1000 actinobacteria strains.</title>
        <authorList>
            <person name="Klenk H.-P."/>
        </authorList>
    </citation>
    <scope>NUCLEOTIDE SEQUENCE [LARGE SCALE GENOMIC DNA]</scope>
    <source>
        <strain evidence="6 7">DSM 46740</strain>
    </source>
</reference>
<dbReference type="RefSeq" id="WP_307564150.1">
    <property type="nucleotide sequence ID" value="NZ_JAUSQU010000001.1"/>
</dbReference>
<evidence type="ECO:0000256" key="2">
    <source>
        <dbReference type="ARBA" id="ARBA00006966"/>
    </source>
</evidence>
<evidence type="ECO:0000259" key="5">
    <source>
        <dbReference type="Pfam" id="PF01212"/>
    </source>
</evidence>
<feature type="domain" description="Aromatic amino acid beta-eliminating lyase/threonine aldolase" evidence="5">
    <location>
        <begin position="44"/>
        <end position="281"/>
    </location>
</feature>
<evidence type="ECO:0000313" key="7">
    <source>
        <dbReference type="Proteomes" id="UP001225356"/>
    </source>
</evidence>
<dbReference type="PANTHER" id="PTHR48097">
    <property type="entry name" value="L-THREONINE ALDOLASE-RELATED"/>
    <property type="match status" value="1"/>
</dbReference>
<comment type="cofactor">
    <cofactor evidence="1">
        <name>pyridoxal 5'-phosphate</name>
        <dbReference type="ChEBI" id="CHEBI:597326"/>
    </cofactor>
</comment>
<dbReference type="InterPro" id="IPR015424">
    <property type="entry name" value="PyrdxlP-dep_Trfase"/>
</dbReference>
<sequence length="378" mass="41112">MADPTSPLRRALFSHAPIRRKPRQTLERMLELVDDDTPPDGPEGPVAVLERRLAELLGKERALFFPSGTMAQQAVLRVHADRRGRRAFAAHPQSHLDTWEEQGYNAVHGLWLRRTGDPHELMTAKDLAAIGEPLAAAIWELPQRDLGGLLPEWEDLCEQVALVRAGGAAAHLDGARLWETQTYYRRPLDEIAALFDSVYVSLYKGLQGVRGAVLAADDATVRAAEVWRQRLGGGIPDAWPLALAALVHLDDLGAHMSAYREHAIAIAAAVNADGAAHAHPAPPQTPIFHIHLPASRRAVEQAGAEILAEHGIKLWGRVRSVPDPTRCSFEVSVGENAMEFTPDEVVALIHDLLARAETHSRPPSAAAGEPPTATVPLT</sequence>
<evidence type="ECO:0000313" key="6">
    <source>
        <dbReference type="EMBL" id="MDP9847131.1"/>
    </source>
</evidence>
<evidence type="ECO:0000256" key="4">
    <source>
        <dbReference type="SAM" id="MobiDB-lite"/>
    </source>
</evidence>
<feature type="region of interest" description="Disordered" evidence="4">
    <location>
        <begin position="358"/>
        <end position="378"/>
    </location>
</feature>
<evidence type="ECO:0000256" key="3">
    <source>
        <dbReference type="ARBA" id="ARBA00022898"/>
    </source>
</evidence>
<keyword evidence="7" id="KW-1185">Reference proteome</keyword>
<comment type="similarity">
    <text evidence="2">Belongs to the threonine aldolase family.</text>
</comment>
<proteinExistence type="inferred from homology"/>
<gene>
    <name evidence="6" type="ORF">J2853_006342</name>
</gene>
<dbReference type="Pfam" id="PF01212">
    <property type="entry name" value="Beta_elim_lyase"/>
    <property type="match status" value="1"/>
</dbReference>
<protein>
    <submittedName>
        <fullName evidence="6">Threonine aldolase</fullName>
    </submittedName>
</protein>